<organism evidence="2 3">
    <name type="scientific">Rhodospirillum centenum (strain ATCC 51521 / SW)</name>
    <dbReference type="NCBI Taxonomy" id="414684"/>
    <lineage>
        <taxon>Bacteria</taxon>
        <taxon>Pseudomonadati</taxon>
        <taxon>Pseudomonadota</taxon>
        <taxon>Alphaproteobacteria</taxon>
        <taxon>Rhodospirillales</taxon>
        <taxon>Rhodospirillaceae</taxon>
        <taxon>Rhodospirillum</taxon>
    </lineage>
</organism>
<reference evidence="2 3" key="1">
    <citation type="journal article" date="2010" name="BMC Genomics">
        <title>Metabolic flexibility revealed in the genome of the cyst-forming alpha-1 proteobacterium Rhodospirillum centenum.</title>
        <authorList>
            <person name="Lu Y.K."/>
            <person name="Marden J."/>
            <person name="Han M."/>
            <person name="Swingley W.D."/>
            <person name="Mastrian S.D."/>
            <person name="Chowdhury S.R."/>
            <person name="Hao J."/>
            <person name="Helmy T."/>
            <person name="Kim S."/>
            <person name="Kurdoglu A.A."/>
            <person name="Matthies H.J."/>
            <person name="Rollo D."/>
            <person name="Stothard P."/>
            <person name="Blankenship R.E."/>
            <person name="Bauer C.E."/>
            <person name="Touchman J.W."/>
        </authorList>
    </citation>
    <scope>NUCLEOTIDE SEQUENCE [LARGE SCALE GENOMIC DNA]</scope>
    <source>
        <strain evidence="3">ATCC 51521 / SW</strain>
    </source>
</reference>
<dbReference type="Proteomes" id="UP000001591">
    <property type="component" value="Chromosome"/>
</dbReference>
<evidence type="ECO:0000259" key="1">
    <source>
        <dbReference type="Pfam" id="PF02036"/>
    </source>
</evidence>
<gene>
    <name evidence="2" type="ordered locus">RC1_0936</name>
</gene>
<dbReference type="InterPro" id="IPR036527">
    <property type="entry name" value="SCP2_sterol-bd_dom_sf"/>
</dbReference>
<dbReference type="RefSeq" id="WP_012566154.1">
    <property type="nucleotide sequence ID" value="NC_011420.2"/>
</dbReference>
<dbReference type="KEGG" id="rce:RC1_0936"/>
<dbReference type="HOGENOM" id="CLU_108882_0_0_5"/>
<dbReference type="AlphaFoldDB" id="B6ISC8"/>
<proteinExistence type="predicted"/>
<sequence>MTGTSPAVWSDAGGASAHSSTLTADQIAAAAAVMRVLPAAVLQPAIGLAINHLTHRHPGILEALADLGSDTVVIDPIDLPMAFLVRLENNHLSVRCLDAKWAVIKPKSRIRGRLEVLIGLVDGTLDGDALFFSRDLSVEGDTRAVVVLRNALDGAGLDMIEEVRSALGPLGSPALRLLDMAGGLLRRRGSRYAASTDSLHPDSLRSPK</sequence>
<evidence type="ECO:0000313" key="3">
    <source>
        <dbReference type="Proteomes" id="UP000001591"/>
    </source>
</evidence>
<dbReference type="STRING" id="414684.RC1_0936"/>
<dbReference type="EMBL" id="CP000613">
    <property type="protein sequence ID" value="ACI98364.1"/>
    <property type="molecule type" value="Genomic_DNA"/>
</dbReference>
<dbReference type="OrthoDB" id="8479080at2"/>
<protein>
    <recommendedName>
        <fullName evidence="1">SCP2 domain-containing protein</fullName>
    </recommendedName>
</protein>
<evidence type="ECO:0000313" key="2">
    <source>
        <dbReference type="EMBL" id="ACI98364.1"/>
    </source>
</evidence>
<dbReference type="SUPFAM" id="SSF55718">
    <property type="entry name" value="SCP-like"/>
    <property type="match status" value="1"/>
</dbReference>
<keyword evidence="3" id="KW-1185">Reference proteome</keyword>
<feature type="domain" description="SCP2" evidence="1">
    <location>
        <begin position="50"/>
        <end position="153"/>
    </location>
</feature>
<dbReference type="InterPro" id="IPR003033">
    <property type="entry name" value="SCP2_sterol-bd_dom"/>
</dbReference>
<name>B6ISC8_RHOCS</name>
<dbReference type="Pfam" id="PF02036">
    <property type="entry name" value="SCP2"/>
    <property type="match status" value="1"/>
</dbReference>
<dbReference type="eggNOG" id="COG3154">
    <property type="taxonomic scope" value="Bacteria"/>
</dbReference>
<accession>B6ISC8</accession>